<dbReference type="GO" id="GO:0030041">
    <property type="term" value="P:actin filament polymerization"/>
    <property type="evidence" value="ECO:0007669"/>
    <property type="project" value="TreeGrafter"/>
</dbReference>
<feature type="compositionally biased region" description="Low complexity" evidence="1">
    <location>
        <begin position="316"/>
        <end position="327"/>
    </location>
</feature>
<evidence type="ECO:0000313" key="2">
    <source>
        <dbReference type="EMBL" id="GFG97789.1"/>
    </source>
</evidence>
<evidence type="ECO:0000256" key="1">
    <source>
        <dbReference type="SAM" id="MobiDB-lite"/>
    </source>
</evidence>
<dbReference type="PANTHER" id="PTHR45691">
    <property type="entry name" value="PROTEIN DIAPHANOUS"/>
    <property type="match status" value="1"/>
</dbReference>
<dbReference type="AlphaFoldDB" id="A0A7I9ZA19"/>
<proteinExistence type="predicted"/>
<keyword evidence="3" id="KW-1185">Reference proteome</keyword>
<feature type="compositionally biased region" description="Pro residues" evidence="1">
    <location>
        <begin position="328"/>
        <end position="349"/>
    </location>
</feature>
<feature type="region of interest" description="Disordered" evidence="1">
    <location>
        <begin position="173"/>
        <end position="221"/>
    </location>
</feature>
<dbReference type="InterPro" id="IPR051412">
    <property type="entry name" value="Formin_Homology_Diaphanous_sf"/>
</dbReference>
<evidence type="ECO:0000313" key="3">
    <source>
        <dbReference type="Proteomes" id="UP000465301"/>
    </source>
</evidence>
<feature type="compositionally biased region" description="Pro residues" evidence="1">
    <location>
        <begin position="386"/>
        <end position="399"/>
    </location>
</feature>
<dbReference type="EMBL" id="BLLA01000001">
    <property type="protein sequence ID" value="GFG97789.1"/>
    <property type="molecule type" value="Genomic_DNA"/>
</dbReference>
<dbReference type="PANTHER" id="PTHR45691:SF6">
    <property type="entry name" value="PROTEIN DIAPHANOUS"/>
    <property type="match status" value="1"/>
</dbReference>
<gene>
    <name evidence="2" type="ORF">MTIM_36680</name>
</gene>
<feature type="region of interest" description="Disordered" evidence="1">
    <location>
        <begin position="316"/>
        <end position="408"/>
    </location>
</feature>
<feature type="compositionally biased region" description="Basic and acidic residues" evidence="1">
    <location>
        <begin position="184"/>
        <end position="197"/>
    </location>
</feature>
<sequence>MAAAAGFAGLSQLLAWPTEHLTAAADHWLVVGERTYGVAGRVWRDALSADWQGEGAEALRAATHTDMLTTSAAADQLQAAATVARGGASDLYAARSRVRYAVQDAHTAGFDVSEDMSVIDRSTGGSAARRAARRVEAQALAADIRQRAAQLVALDQQVAGKVTAAVAGIRDTFPQSSAPQTPPRKPEIRGVDNHTFKQDPAPPADPGADPPWKDLPPPKNWDDVRKILQQLRSGKNDPNRELDTPEEIRKFFEWLSKGAVGDLPNSGGFPRMKLPDGTEVKLRPDSTSGGPTIEAVPPGKTRGPKVHLPLLPFVDDPPVLPDIGQHPIPEPPPLPSGHPPPPTLPPTQVPHPADLPSWLQDPSPPGFTVSPVQQPPAFGWDQPDAPGSPVPDPAPPPGGPSWLPQVGHDLSEGGKAVFGWVMVGGVLVWTILSGGGQTGGAAVP</sequence>
<evidence type="ECO:0008006" key="4">
    <source>
        <dbReference type="Google" id="ProtNLM"/>
    </source>
</evidence>
<feature type="region of interest" description="Disordered" evidence="1">
    <location>
        <begin position="281"/>
        <end position="304"/>
    </location>
</feature>
<dbReference type="GO" id="GO:0005884">
    <property type="term" value="C:actin filament"/>
    <property type="evidence" value="ECO:0007669"/>
    <property type="project" value="TreeGrafter"/>
</dbReference>
<name>A0A7I9ZA19_9MYCO</name>
<feature type="compositionally biased region" description="Pro residues" evidence="1">
    <location>
        <begin position="200"/>
        <end position="219"/>
    </location>
</feature>
<dbReference type="Proteomes" id="UP000465301">
    <property type="component" value="Unassembled WGS sequence"/>
</dbReference>
<reference evidence="2 3" key="1">
    <citation type="journal article" date="2019" name="Emerg. Microbes Infect.">
        <title>Comprehensive subspecies identification of 175 nontuberculous mycobacteria species based on 7547 genomic profiles.</title>
        <authorList>
            <person name="Matsumoto Y."/>
            <person name="Kinjo T."/>
            <person name="Motooka D."/>
            <person name="Nabeya D."/>
            <person name="Jung N."/>
            <person name="Uechi K."/>
            <person name="Horii T."/>
            <person name="Iida T."/>
            <person name="Fujita J."/>
            <person name="Nakamura S."/>
        </authorList>
    </citation>
    <scope>NUCLEOTIDE SEQUENCE [LARGE SCALE GENOMIC DNA]</scope>
    <source>
        <strain evidence="2 3">JCM 30726</strain>
    </source>
</reference>
<protein>
    <recommendedName>
        <fullName evidence="4">Transmembrane protein</fullName>
    </recommendedName>
</protein>
<accession>A0A7I9ZA19</accession>
<organism evidence="2 3">
    <name type="scientific">Mycobacterium timonense</name>
    <dbReference type="NCBI Taxonomy" id="701043"/>
    <lineage>
        <taxon>Bacteria</taxon>
        <taxon>Bacillati</taxon>
        <taxon>Actinomycetota</taxon>
        <taxon>Actinomycetes</taxon>
        <taxon>Mycobacteriales</taxon>
        <taxon>Mycobacteriaceae</taxon>
        <taxon>Mycobacterium</taxon>
        <taxon>Mycobacterium avium complex (MAC)</taxon>
    </lineage>
</organism>
<comment type="caution">
    <text evidence="2">The sequence shown here is derived from an EMBL/GenBank/DDBJ whole genome shotgun (WGS) entry which is preliminary data.</text>
</comment>